<dbReference type="SUPFAM" id="SSF54197">
    <property type="entry name" value="HIT-like"/>
    <property type="match status" value="1"/>
</dbReference>
<proteinExistence type="predicted"/>
<dbReference type="Proteomes" id="UP000805614">
    <property type="component" value="Unassembled WGS sequence"/>
</dbReference>
<evidence type="ECO:0000313" key="3">
    <source>
        <dbReference type="EMBL" id="MBC6465259.1"/>
    </source>
</evidence>
<evidence type="ECO:0000256" key="1">
    <source>
        <dbReference type="PROSITE-ProRule" id="PRU00464"/>
    </source>
</evidence>
<protein>
    <submittedName>
        <fullName evidence="3">HIT domain-containing protein</fullName>
    </submittedName>
</protein>
<accession>A0ABR7LK81</accession>
<comment type="caution">
    <text evidence="3">The sequence shown here is derived from an EMBL/GenBank/DDBJ whole genome shotgun (WGS) entry which is preliminary data.</text>
</comment>
<dbReference type="InterPro" id="IPR036265">
    <property type="entry name" value="HIT-like_sf"/>
</dbReference>
<dbReference type="Gene3D" id="3.30.428.10">
    <property type="entry name" value="HIT-like"/>
    <property type="match status" value="1"/>
</dbReference>
<name>A0ABR7LK81_9ACTN</name>
<reference evidence="3 4" key="1">
    <citation type="submission" date="2020-06" db="EMBL/GenBank/DDBJ databases">
        <title>Actinomadura xiongansis sp. nov., isolated from soil of Baiyangdian.</title>
        <authorList>
            <person name="Zhang X."/>
        </authorList>
    </citation>
    <scope>NUCLEOTIDE SEQUENCE [LARGE SCALE GENOMIC DNA]</scope>
    <source>
        <strain evidence="3 4">HBUM206468</strain>
    </source>
</reference>
<evidence type="ECO:0000259" key="2">
    <source>
        <dbReference type="PROSITE" id="PS51084"/>
    </source>
</evidence>
<evidence type="ECO:0000313" key="4">
    <source>
        <dbReference type="Proteomes" id="UP000805614"/>
    </source>
</evidence>
<sequence length="225" mass="25396">MSESRVGSCAGADLCQELSGAADTDFTRTYQGDPDSRVICRSDNLTLLADMSPLVVGHLLLASNDHYLSFGEVVRDHVEEVEGLLSEIFDQYAATFSEPVIMEHGSSQVMEGSGCITHAHMHVLPLRLDGVHRVMTRDGLIASELADLRELKDLGDRGLPYFYCRDRMRHRVYGVARKMRRQYLRSVAGRLLGIADPEWDYAVVVRKELLRITLNRTADWRILPY</sequence>
<dbReference type="EMBL" id="JABVEC010000003">
    <property type="protein sequence ID" value="MBC6465259.1"/>
    <property type="molecule type" value="Genomic_DNA"/>
</dbReference>
<feature type="short sequence motif" description="Histidine triad motif" evidence="1">
    <location>
        <begin position="118"/>
        <end position="122"/>
    </location>
</feature>
<dbReference type="PROSITE" id="PS51084">
    <property type="entry name" value="HIT_2"/>
    <property type="match status" value="1"/>
</dbReference>
<dbReference type="RefSeq" id="WP_187242252.1">
    <property type="nucleotide sequence ID" value="NZ_BAAAOK010000014.1"/>
</dbReference>
<dbReference type="Pfam" id="PF01230">
    <property type="entry name" value="HIT"/>
    <property type="match status" value="1"/>
</dbReference>
<feature type="domain" description="HIT" evidence="2">
    <location>
        <begin position="25"/>
        <end position="133"/>
    </location>
</feature>
<keyword evidence="4" id="KW-1185">Reference proteome</keyword>
<organism evidence="3 4">
    <name type="scientific">Actinomadura alba</name>
    <dbReference type="NCBI Taxonomy" id="406431"/>
    <lineage>
        <taxon>Bacteria</taxon>
        <taxon>Bacillati</taxon>
        <taxon>Actinomycetota</taxon>
        <taxon>Actinomycetes</taxon>
        <taxon>Streptosporangiales</taxon>
        <taxon>Thermomonosporaceae</taxon>
        <taxon>Actinomadura</taxon>
    </lineage>
</organism>
<dbReference type="InterPro" id="IPR011146">
    <property type="entry name" value="HIT-like"/>
</dbReference>
<gene>
    <name evidence="3" type="ORF">HKK74_07115</name>
</gene>